<feature type="domain" description="FAS1" evidence="2">
    <location>
        <begin position="17"/>
        <end position="179"/>
    </location>
</feature>
<keyword evidence="1" id="KW-0732">Signal</keyword>
<gene>
    <name evidence="3" type="ORF">LTR77_006191</name>
</gene>
<comment type="caution">
    <text evidence="3">The sequence shown here is derived from an EMBL/GenBank/DDBJ whole genome shotgun (WGS) entry which is preliminary data.</text>
</comment>
<dbReference type="GeneID" id="89927531"/>
<evidence type="ECO:0000259" key="2">
    <source>
        <dbReference type="PROSITE" id="PS50213"/>
    </source>
</evidence>
<feature type="chain" id="PRO_5043328661" description="FAS1 domain-containing protein" evidence="1">
    <location>
        <begin position="18"/>
        <end position="416"/>
    </location>
</feature>
<organism evidence="3 4">
    <name type="scientific">Saxophila tyrrhenica</name>
    <dbReference type="NCBI Taxonomy" id="1690608"/>
    <lineage>
        <taxon>Eukaryota</taxon>
        <taxon>Fungi</taxon>
        <taxon>Dikarya</taxon>
        <taxon>Ascomycota</taxon>
        <taxon>Pezizomycotina</taxon>
        <taxon>Dothideomycetes</taxon>
        <taxon>Dothideomycetidae</taxon>
        <taxon>Mycosphaerellales</taxon>
        <taxon>Extremaceae</taxon>
        <taxon>Saxophila</taxon>
    </lineage>
</organism>
<protein>
    <recommendedName>
        <fullName evidence="2">FAS1 domain-containing protein</fullName>
    </recommendedName>
</protein>
<dbReference type="PANTHER" id="PTHR10900">
    <property type="entry name" value="PERIOSTIN-RELATED"/>
    <property type="match status" value="1"/>
</dbReference>
<dbReference type="InterPro" id="IPR000782">
    <property type="entry name" value="FAS1_domain"/>
</dbReference>
<accession>A0AAV9P7T4</accession>
<dbReference type="GO" id="GO:0016236">
    <property type="term" value="P:macroautophagy"/>
    <property type="evidence" value="ECO:0007669"/>
    <property type="project" value="TreeGrafter"/>
</dbReference>
<feature type="signal peptide" evidence="1">
    <location>
        <begin position="1"/>
        <end position="17"/>
    </location>
</feature>
<sequence>MRASSFILAVFAAVATAQDLATVLSGREDLTTLVQLLQEVGVVPTTEFISKQKDVTLFAPSDAAFAEIVQSGGIFSIQQASTDAGLIEQILRYHLYKGVIMSSDIMEIPQYPSSYLDYSAIVLDGEVSGSNVTGGEVAGVSLDTEGNAIVTTGLKVPSTVVVADIPFDNGVIHVIDKLLLFPLSISETLITGNFTALAGAATQTDLVTPLEELSDVTIFCPNNDAFQRIAGGTDGITKEALAEILQYHVVQGTVGYSTVLSNTTLPTLAGKGLEITITDDGAVFVNNARVINADVLIANGVLHVINEVLSPQEEGYSPASQTVSVSPAPVVPFTSGITPETSVYSELTQTTSFVAAGLVTAAPNATMATVSSGSATPSSPLAASSGVVPATGAGMRNELPAVVAALVGALAFAVNM</sequence>
<dbReference type="Proteomes" id="UP001337655">
    <property type="component" value="Unassembled WGS sequence"/>
</dbReference>
<dbReference type="PROSITE" id="PS50213">
    <property type="entry name" value="FAS1"/>
    <property type="match status" value="2"/>
</dbReference>
<evidence type="ECO:0000313" key="3">
    <source>
        <dbReference type="EMBL" id="KAK5168882.1"/>
    </source>
</evidence>
<dbReference type="AlphaFoldDB" id="A0AAV9P7T4"/>
<dbReference type="EMBL" id="JAVRRT010000009">
    <property type="protein sequence ID" value="KAK5168882.1"/>
    <property type="molecule type" value="Genomic_DNA"/>
</dbReference>
<dbReference type="RefSeq" id="XP_064658348.1">
    <property type="nucleotide sequence ID" value="XM_064803433.1"/>
</dbReference>
<reference evidence="3 4" key="1">
    <citation type="submission" date="2023-08" db="EMBL/GenBank/DDBJ databases">
        <title>Black Yeasts Isolated from many extreme environments.</title>
        <authorList>
            <person name="Coleine C."/>
            <person name="Stajich J.E."/>
            <person name="Selbmann L."/>
        </authorList>
    </citation>
    <scope>NUCLEOTIDE SEQUENCE [LARGE SCALE GENOMIC DNA]</scope>
    <source>
        <strain evidence="3 4">CCFEE 5935</strain>
    </source>
</reference>
<feature type="domain" description="FAS1" evidence="2">
    <location>
        <begin position="181"/>
        <end position="309"/>
    </location>
</feature>
<dbReference type="GO" id="GO:0000329">
    <property type="term" value="C:fungal-type vacuole membrane"/>
    <property type="evidence" value="ECO:0007669"/>
    <property type="project" value="TreeGrafter"/>
</dbReference>
<dbReference type="PANTHER" id="PTHR10900:SF77">
    <property type="entry name" value="FI19380P1"/>
    <property type="match status" value="1"/>
</dbReference>
<dbReference type="InterPro" id="IPR050904">
    <property type="entry name" value="Adhesion/Biosynth-related"/>
</dbReference>
<proteinExistence type="predicted"/>
<name>A0AAV9P7T4_9PEZI</name>
<dbReference type="InterPro" id="IPR036378">
    <property type="entry name" value="FAS1_dom_sf"/>
</dbReference>
<dbReference type="Gene3D" id="2.30.180.10">
    <property type="entry name" value="FAS1 domain"/>
    <property type="match status" value="2"/>
</dbReference>
<keyword evidence="4" id="KW-1185">Reference proteome</keyword>
<evidence type="ECO:0000313" key="4">
    <source>
        <dbReference type="Proteomes" id="UP001337655"/>
    </source>
</evidence>
<dbReference type="SMART" id="SM00554">
    <property type="entry name" value="FAS1"/>
    <property type="match status" value="2"/>
</dbReference>
<evidence type="ECO:0000256" key="1">
    <source>
        <dbReference type="SAM" id="SignalP"/>
    </source>
</evidence>
<dbReference type="SUPFAM" id="SSF82153">
    <property type="entry name" value="FAS1 domain"/>
    <property type="match status" value="2"/>
</dbReference>
<dbReference type="Pfam" id="PF02469">
    <property type="entry name" value="Fasciclin"/>
    <property type="match status" value="2"/>
</dbReference>